<name>W7UHK9_RUMFL</name>
<organism evidence="1 2">
    <name type="scientific">Ruminococcus flavefaciens 007c</name>
    <dbReference type="NCBI Taxonomy" id="1341157"/>
    <lineage>
        <taxon>Bacteria</taxon>
        <taxon>Bacillati</taxon>
        <taxon>Bacillota</taxon>
        <taxon>Clostridia</taxon>
        <taxon>Eubacteriales</taxon>
        <taxon>Oscillospiraceae</taxon>
        <taxon>Ruminococcus</taxon>
    </lineage>
</organism>
<comment type="caution">
    <text evidence="1">The sequence shown here is derived from an EMBL/GenBank/DDBJ whole genome shotgun (WGS) entry which is preliminary data.</text>
</comment>
<dbReference type="PROSITE" id="PS51257">
    <property type="entry name" value="PROKAR_LIPOPROTEIN"/>
    <property type="match status" value="1"/>
</dbReference>
<reference evidence="1 2" key="1">
    <citation type="journal article" date="2014" name="PLoS ONE">
        <title>Rumen cellulosomics: divergent fiber-degrading strategies revealed by comparative genome-wide analysis of six ruminococcal strains.</title>
        <authorList>
            <person name="Dassa B."/>
            <person name="Borovok I."/>
            <person name="Ruimy-Israeli V."/>
            <person name="Lamed R."/>
            <person name="Flint H.J."/>
            <person name="Duncan S.H."/>
            <person name="Henrissat B."/>
            <person name="Coutinho P."/>
            <person name="Morrison M."/>
            <person name="Mosoni P."/>
            <person name="Yeoman C.J."/>
            <person name="White B.A."/>
            <person name="Bayer E.A."/>
        </authorList>
    </citation>
    <scope>NUCLEOTIDE SEQUENCE [LARGE SCALE GENOMIC DNA]</scope>
    <source>
        <strain evidence="1 2">007c</strain>
    </source>
</reference>
<sequence length="179" mass="20161">MERTLAAFSAVILLIGCFTGCGSGEKPSDRRLPAVIFIYSLYGQGSAERRFCDSEGNYYLVLKEELCYLSFAELADKYSSGDIDSDIKLLRICNKGGLEKIYQKLLRASAAKDKGLEMPEELPAVDAPYKRWSGICYDDKGELTEVLLHENRCMTDLNSYNRDINDIYGWLGENLHMKG</sequence>
<evidence type="ECO:0000313" key="1">
    <source>
        <dbReference type="EMBL" id="EWM54666.1"/>
    </source>
</evidence>
<dbReference type="RefSeq" id="WP_037297277.1">
    <property type="nucleotide sequence ID" value="NZ_ATAX01000010.1"/>
</dbReference>
<dbReference type="EMBL" id="ATAX01000010">
    <property type="protein sequence ID" value="EWM54666.1"/>
    <property type="molecule type" value="Genomic_DNA"/>
</dbReference>
<dbReference type="OrthoDB" id="1820336at2"/>
<dbReference type="PATRIC" id="fig|1341157.4.peg.719"/>
<protein>
    <submittedName>
        <fullName evidence="1">Uncharacterized protein</fullName>
    </submittedName>
</protein>
<proteinExistence type="predicted"/>
<dbReference type="AlphaFoldDB" id="W7UHK9"/>
<evidence type="ECO:0000313" key="2">
    <source>
        <dbReference type="Proteomes" id="UP000019365"/>
    </source>
</evidence>
<keyword evidence="2" id="KW-1185">Reference proteome</keyword>
<gene>
    <name evidence="1" type="ORF">RF007C_04190</name>
</gene>
<dbReference type="Proteomes" id="UP000019365">
    <property type="component" value="Unassembled WGS sequence"/>
</dbReference>
<accession>W7UHK9</accession>